<dbReference type="PROSITE" id="PS51094">
    <property type="entry name" value="PTS_EIIA_TYPE_2"/>
    <property type="match status" value="1"/>
</dbReference>
<dbReference type="InterPro" id="IPR002178">
    <property type="entry name" value="PTS_EIIA_type-2_dom"/>
</dbReference>
<evidence type="ECO:0000313" key="13">
    <source>
        <dbReference type="EMBL" id="MDI6103484.1"/>
    </source>
</evidence>
<sequence length="149" mass="16217">MSEQLLDPRAIRLTEKADDRDDAIRRCGQALVDIGAAEPGYITTMLAREQSISTYVGEQVAIPHGTLAGKDLVKRDALAVLRFPEGVDWDGEPVTVCVAIAARGDGHVELLAALAEVLLDEDQARELREATEPETVIRLLGSIQEETKQ</sequence>
<accession>A0ABT6WUU5</accession>
<comment type="function">
    <text evidence="1">The phosphoenolpyruvate-dependent sugar phosphotransferase system (sugar PTS), a major carbohydrate active transport system, catalyzes the phosphorylation of incoming sugar substrates concomitantly with their translocation across the cell membrane. The enzyme II CmtAB PTS system is involved in D-mannitol transport.</text>
</comment>
<evidence type="ECO:0000256" key="8">
    <source>
        <dbReference type="ARBA" id="ARBA00022777"/>
    </source>
</evidence>
<dbReference type="PANTHER" id="PTHR30181:SF2">
    <property type="entry name" value="PTS SYSTEM MANNITOL-SPECIFIC EIICBA COMPONENT"/>
    <property type="match status" value="1"/>
</dbReference>
<dbReference type="Proteomes" id="UP001241758">
    <property type="component" value="Unassembled WGS sequence"/>
</dbReference>
<evidence type="ECO:0000256" key="11">
    <source>
        <dbReference type="ARBA" id="ARBA00030962"/>
    </source>
</evidence>
<evidence type="ECO:0000256" key="2">
    <source>
        <dbReference type="ARBA" id="ARBA00014783"/>
    </source>
</evidence>
<reference evidence="13 14" key="1">
    <citation type="submission" date="2023-05" db="EMBL/GenBank/DDBJ databases">
        <title>Actinoplanes sp. NEAU-A12 genome sequencing.</title>
        <authorList>
            <person name="Wang Z.-S."/>
        </authorList>
    </citation>
    <scope>NUCLEOTIDE SEQUENCE [LARGE SCALE GENOMIC DNA]</scope>
    <source>
        <strain evidence="13 14">NEAU-A12</strain>
    </source>
</reference>
<protein>
    <recommendedName>
        <fullName evidence="2">Mannitol-specific phosphotransferase enzyme IIA component</fullName>
    </recommendedName>
    <alternativeName>
        <fullName evidence="10">EIIA</fullName>
    </alternativeName>
    <alternativeName>
        <fullName evidence="11">EIII</fullName>
    </alternativeName>
    <alternativeName>
        <fullName evidence="9">PTS system mannitol-specific EIIA component</fullName>
    </alternativeName>
</protein>
<keyword evidence="7" id="KW-0598">Phosphotransferase system</keyword>
<keyword evidence="4" id="KW-0597">Phosphoprotein</keyword>
<evidence type="ECO:0000256" key="6">
    <source>
        <dbReference type="ARBA" id="ARBA00022679"/>
    </source>
</evidence>
<comment type="caution">
    <text evidence="13">The sequence shown here is derived from an EMBL/GenBank/DDBJ whole genome shotgun (WGS) entry which is preliminary data.</text>
</comment>
<dbReference type="PANTHER" id="PTHR30181">
    <property type="entry name" value="MANNITOL PERMEASE IIC COMPONENT"/>
    <property type="match status" value="1"/>
</dbReference>
<evidence type="ECO:0000256" key="9">
    <source>
        <dbReference type="ARBA" id="ARBA00029908"/>
    </source>
</evidence>
<keyword evidence="6" id="KW-0808">Transferase</keyword>
<dbReference type="InterPro" id="IPR050893">
    <property type="entry name" value="Sugar_PTS"/>
</dbReference>
<organism evidence="13 14">
    <name type="scientific">Actinoplanes sandaracinus</name>
    <dbReference type="NCBI Taxonomy" id="3045177"/>
    <lineage>
        <taxon>Bacteria</taxon>
        <taxon>Bacillati</taxon>
        <taxon>Actinomycetota</taxon>
        <taxon>Actinomycetes</taxon>
        <taxon>Micromonosporales</taxon>
        <taxon>Micromonosporaceae</taxon>
        <taxon>Actinoplanes</taxon>
    </lineage>
</organism>
<dbReference type="PROSITE" id="PS00372">
    <property type="entry name" value="PTS_EIIA_TYPE_2_HIS"/>
    <property type="match status" value="1"/>
</dbReference>
<keyword evidence="5 13" id="KW-0762">Sugar transport</keyword>
<dbReference type="Gene3D" id="3.40.930.10">
    <property type="entry name" value="Mannitol-specific EII, Chain A"/>
    <property type="match status" value="1"/>
</dbReference>
<evidence type="ECO:0000256" key="4">
    <source>
        <dbReference type="ARBA" id="ARBA00022553"/>
    </source>
</evidence>
<keyword evidence="14" id="KW-1185">Reference proteome</keyword>
<dbReference type="RefSeq" id="WP_282764642.1">
    <property type="nucleotide sequence ID" value="NZ_JASCTH010000026.1"/>
</dbReference>
<evidence type="ECO:0000313" key="14">
    <source>
        <dbReference type="Proteomes" id="UP001241758"/>
    </source>
</evidence>
<evidence type="ECO:0000259" key="12">
    <source>
        <dbReference type="PROSITE" id="PS51094"/>
    </source>
</evidence>
<evidence type="ECO:0000256" key="1">
    <source>
        <dbReference type="ARBA" id="ARBA00002434"/>
    </source>
</evidence>
<proteinExistence type="predicted"/>
<feature type="domain" description="PTS EIIA type-2" evidence="12">
    <location>
        <begin position="4"/>
        <end position="143"/>
    </location>
</feature>
<evidence type="ECO:0000256" key="5">
    <source>
        <dbReference type="ARBA" id="ARBA00022597"/>
    </source>
</evidence>
<name>A0ABT6WUU5_9ACTN</name>
<evidence type="ECO:0000256" key="10">
    <source>
        <dbReference type="ARBA" id="ARBA00030956"/>
    </source>
</evidence>
<gene>
    <name evidence="13" type="ORF">QLQ12_33230</name>
</gene>
<evidence type="ECO:0000256" key="3">
    <source>
        <dbReference type="ARBA" id="ARBA00022448"/>
    </source>
</evidence>
<dbReference type="CDD" id="cd00211">
    <property type="entry name" value="PTS_IIA_fru"/>
    <property type="match status" value="1"/>
</dbReference>
<dbReference type="EMBL" id="JASCTH010000026">
    <property type="protein sequence ID" value="MDI6103484.1"/>
    <property type="molecule type" value="Genomic_DNA"/>
</dbReference>
<dbReference type="Pfam" id="PF00359">
    <property type="entry name" value="PTS_EIIA_2"/>
    <property type="match status" value="1"/>
</dbReference>
<dbReference type="SUPFAM" id="SSF55804">
    <property type="entry name" value="Phoshotransferase/anion transport protein"/>
    <property type="match status" value="1"/>
</dbReference>
<keyword evidence="8" id="KW-0418">Kinase</keyword>
<evidence type="ECO:0000256" key="7">
    <source>
        <dbReference type="ARBA" id="ARBA00022683"/>
    </source>
</evidence>
<dbReference type="InterPro" id="IPR016152">
    <property type="entry name" value="PTrfase/Anion_transptr"/>
</dbReference>
<keyword evidence="3" id="KW-0813">Transport</keyword>